<evidence type="ECO:0000313" key="2">
    <source>
        <dbReference type="Proteomes" id="UP001060215"/>
    </source>
</evidence>
<name>A0ACC0GW21_9ERIC</name>
<reference evidence="1 2" key="1">
    <citation type="journal article" date="2022" name="Plant J.">
        <title>Chromosome-level genome of Camellia lanceoleosa provides a valuable resource for understanding genome evolution and self-incompatibility.</title>
        <authorList>
            <person name="Gong W."/>
            <person name="Xiao S."/>
            <person name="Wang L."/>
            <person name="Liao Z."/>
            <person name="Chang Y."/>
            <person name="Mo W."/>
            <person name="Hu G."/>
            <person name="Li W."/>
            <person name="Zhao G."/>
            <person name="Zhu H."/>
            <person name="Hu X."/>
            <person name="Ji K."/>
            <person name="Xiang X."/>
            <person name="Song Q."/>
            <person name="Yuan D."/>
            <person name="Jin S."/>
            <person name="Zhang L."/>
        </authorList>
    </citation>
    <scope>NUCLEOTIDE SEQUENCE [LARGE SCALE GENOMIC DNA]</scope>
    <source>
        <strain evidence="1">SQ_2022a</strain>
    </source>
</reference>
<organism evidence="1 2">
    <name type="scientific">Camellia lanceoleosa</name>
    <dbReference type="NCBI Taxonomy" id="1840588"/>
    <lineage>
        <taxon>Eukaryota</taxon>
        <taxon>Viridiplantae</taxon>
        <taxon>Streptophyta</taxon>
        <taxon>Embryophyta</taxon>
        <taxon>Tracheophyta</taxon>
        <taxon>Spermatophyta</taxon>
        <taxon>Magnoliopsida</taxon>
        <taxon>eudicotyledons</taxon>
        <taxon>Gunneridae</taxon>
        <taxon>Pentapetalae</taxon>
        <taxon>asterids</taxon>
        <taxon>Ericales</taxon>
        <taxon>Theaceae</taxon>
        <taxon>Camellia</taxon>
    </lineage>
</organism>
<sequence>MGGQGNPRERNREGERERGGNGGGERETFRGKKNFKKRLGGNRFFLLWRHPPDPDVVCADSAAGDWEVTGDFKNMSIFATIDKLYPPNDWLAGSSLPSKFSPTIIESALNELTPNNVRSLLFIYENYRKGSYAKQIVGKS</sequence>
<protein>
    <submittedName>
        <fullName evidence="1">Insulin-degrading enzyme-like 2</fullName>
    </submittedName>
</protein>
<evidence type="ECO:0000313" key="1">
    <source>
        <dbReference type="EMBL" id="KAI8004617.1"/>
    </source>
</evidence>
<proteinExistence type="predicted"/>
<dbReference type="Proteomes" id="UP001060215">
    <property type="component" value="Chromosome 9"/>
</dbReference>
<dbReference type="EMBL" id="CM045766">
    <property type="protein sequence ID" value="KAI8004617.1"/>
    <property type="molecule type" value="Genomic_DNA"/>
</dbReference>
<accession>A0ACC0GW21</accession>
<keyword evidence="2" id="KW-1185">Reference proteome</keyword>
<gene>
    <name evidence="1" type="ORF">LOK49_LG08G00721</name>
</gene>
<comment type="caution">
    <text evidence="1">The sequence shown here is derived from an EMBL/GenBank/DDBJ whole genome shotgun (WGS) entry which is preliminary data.</text>
</comment>